<dbReference type="PANTHER" id="PTHR37825">
    <property type="entry name" value="TRNA(MET) CYTIDINE ACETATE LIGASE"/>
    <property type="match status" value="1"/>
</dbReference>
<dbReference type="GO" id="GO:0000049">
    <property type="term" value="F:tRNA binding"/>
    <property type="evidence" value="ECO:0007669"/>
    <property type="project" value="UniProtKB-KW"/>
</dbReference>
<evidence type="ECO:0000256" key="1">
    <source>
        <dbReference type="HAMAP-Rule" id="MF_01539"/>
    </source>
</evidence>
<keyword evidence="2" id="KW-0808">Transferase</keyword>
<dbReference type="PANTHER" id="PTHR37825:SF1">
    <property type="entry name" value="TRNA(MET) CYTIDINE ACETATE LIGASE"/>
    <property type="match status" value="1"/>
</dbReference>
<comment type="catalytic activity">
    <reaction evidence="1">
        <text>cytidine(34) in elongator tRNA(Met) + acetate + ATP = N(4)-acetylcytidine(34) in elongator tRNA(Met) + AMP + diphosphate</text>
        <dbReference type="Rhea" id="RHEA:58144"/>
        <dbReference type="Rhea" id="RHEA-COMP:10693"/>
        <dbReference type="Rhea" id="RHEA-COMP:10694"/>
        <dbReference type="ChEBI" id="CHEBI:30089"/>
        <dbReference type="ChEBI" id="CHEBI:30616"/>
        <dbReference type="ChEBI" id="CHEBI:33019"/>
        <dbReference type="ChEBI" id="CHEBI:74900"/>
        <dbReference type="ChEBI" id="CHEBI:82748"/>
        <dbReference type="ChEBI" id="CHEBI:456215"/>
    </reaction>
</comment>
<dbReference type="GO" id="GO:0005524">
    <property type="term" value="F:ATP binding"/>
    <property type="evidence" value="ECO:0007669"/>
    <property type="project" value="UniProtKB-KW"/>
</dbReference>
<protein>
    <recommendedName>
        <fullName evidence="1">tRNA(Met) cytidine acetate ligase</fullName>
        <ecNumber evidence="1">6.3.4.-</ecNumber>
    </recommendedName>
</protein>
<dbReference type="SUPFAM" id="SSF52374">
    <property type="entry name" value="Nucleotidylyl transferase"/>
    <property type="match status" value="1"/>
</dbReference>
<feature type="binding site" evidence="1">
    <location>
        <position position="106"/>
    </location>
    <ligand>
        <name>ATP</name>
        <dbReference type="ChEBI" id="CHEBI:30616"/>
    </ligand>
</feature>
<comment type="function">
    <text evidence="1">Catalyzes the formation of N(4)-acetylcytidine (ac(4)C) at the wobble position of elongator tRNA(Met), using acetate and ATP as substrates. First activates an acetate ion to form acetyladenylate (Ac-AMP) and then transfers the acetyl group to tRNA to form ac(4)C34.</text>
</comment>
<comment type="caution">
    <text evidence="1">Lacks conserved residue(s) required for the propagation of feature annotation.</text>
</comment>
<keyword evidence="1" id="KW-0963">Cytoplasm</keyword>
<accession>A0A4R8MDB8</accession>
<dbReference type="RefSeq" id="WP_166670001.1">
    <property type="nucleotide sequence ID" value="NZ_SORI01000004.1"/>
</dbReference>
<dbReference type="EC" id="6.3.4.-" evidence="1"/>
<dbReference type="Proteomes" id="UP000295066">
    <property type="component" value="Unassembled WGS sequence"/>
</dbReference>
<comment type="caution">
    <text evidence="2">The sequence shown here is derived from an EMBL/GenBank/DDBJ whole genome shotgun (WGS) entry which is preliminary data.</text>
</comment>
<keyword evidence="1" id="KW-0694">RNA-binding</keyword>
<dbReference type="InterPro" id="IPR008513">
    <property type="entry name" value="tRNA(Met)_cyd_acetate_ligase"/>
</dbReference>
<keyword evidence="1" id="KW-0819">tRNA processing</keyword>
<sequence>MVGIYKKIIGIVAEYNPFHNGHLFHLGKARENKDDAIVVVLSSYFTQRGEPAIMSKWDRAESALRAGANLVLELPAFFSCHNAGVFAAGAVDILAAAGVVDSLSFGMEQPEFDTAPILDILVHEPSHFKDNLKKKLNSGFSYVKARAAALEEIHGGWGTFVSLPNNTLALSYMERIAKKGYCLSCRPVQRKGAGFHDTTLGDALPSAAAVRKALAEGNREKAQKALPSSTVGILSRCIRDGKVVLSGEMLWRLTRFLILRTPPEELARSSEMTEGMENRMKKYAALSTSWPGFVSQCITARYPRGRIQRQLIHFLLGIGHQENRKLQRSGPQYIRVLGADVVGMEILRKMRSAACLPVMGKAPAGLKGEGLLLAGIEQTACTVWEELTSVFSPGEEKKRHPLMGECFPEGENVP</sequence>
<keyword evidence="3" id="KW-1185">Reference proteome</keyword>
<comment type="subcellular location">
    <subcellularLocation>
        <location evidence="1">Cytoplasm</location>
    </subcellularLocation>
</comment>
<dbReference type="InterPro" id="IPR014729">
    <property type="entry name" value="Rossmann-like_a/b/a_fold"/>
</dbReference>
<evidence type="ECO:0000313" key="2">
    <source>
        <dbReference type="EMBL" id="TDY61796.1"/>
    </source>
</evidence>
<dbReference type="AlphaFoldDB" id="A0A4R8MDB8"/>
<keyword evidence="1" id="KW-0547">Nucleotide-binding</keyword>
<dbReference type="HAMAP" id="MF_01539">
    <property type="entry name" value="TmcAL"/>
    <property type="match status" value="1"/>
</dbReference>
<organism evidence="2 3">
    <name type="scientific">Aminivibrio pyruvatiphilus</name>
    <dbReference type="NCBI Taxonomy" id="1005740"/>
    <lineage>
        <taxon>Bacteria</taxon>
        <taxon>Thermotogati</taxon>
        <taxon>Synergistota</taxon>
        <taxon>Synergistia</taxon>
        <taxon>Synergistales</taxon>
        <taxon>Aminobacteriaceae</taxon>
        <taxon>Aminivibrio</taxon>
    </lineage>
</organism>
<reference evidence="2 3" key="1">
    <citation type="submission" date="2019-03" db="EMBL/GenBank/DDBJ databases">
        <title>Genomic Encyclopedia of Type Strains, Phase IV (KMG-IV): sequencing the most valuable type-strain genomes for metagenomic binning, comparative biology and taxonomic classification.</title>
        <authorList>
            <person name="Goeker M."/>
        </authorList>
    </citation>
    <scope>NUCLEOTIDE SEQUENCE [LARGE SCALE GENOMIC DNA]</scope>
    <source>
        <strain evidence="2 3">DSM 25964</strain>
    </source>
</reference>
<dbReference type="EMBL" id="SORI01000004">
    <property type="protein sequence ID" value="TDY61796.1"/>
    <property type="molecule type" value="Genomic_DNA"/>
</dbReference>
<evidence type="ECO:0000313" key="3">
    <source>
        <dbReference type="Proteomes" id="UP000295066"/>
    </source>
</evidence>
<gene>
    <name evidence="1" type="primary">tmcAL</name>
    <name evidence="2" type="ORF">C8D99_10434</name>
</gene>
<dbReference type="GO" id="GO:0016740">
    <property type="term" value="F:transferase activity"/>
    <property type="evidence" value="ECO:0007669"/>
    <property type="project" value="UniProtKB-KW"/>
</dbReference>
<name>A0A4R8MDB8_9BACT</name>
<feature type="binding site" evidence="1">
    <location>
        <position position="190"/>
    </location>
    <ligand>
        <name>ATP</name>
        <dbReference type="ChEBI" id="CHEBI:30616"/>
    </ligand>
</feature>
<keyword evidence="1" id="KW-0820">tRNA-binding</keyword>
<proteinExistence type="inferred from homology"/>
<keyword evidence="1" id="KW-0067">ATP-binding</keyword>
<dbReference type="GO" id="GO:0016879">
    <property type="term" value="F:ligase activity, forming carbon-nitrogen bonds"/>
    <property type="evidence" value="ECO:0007669"/>
    <property type="project" value="UniProtKB-UniRule"/>
</dbReference>
<dbReference type="Pfam" id="PF05636">
    <property type="entry name" value="HIGH_NTase1"/>
    <property type="match status" value="1"/>
</dbReference>
<feature type="binding site" evidence="1">
    <location>
        <begin position="12"/>
        <end position="25"/>
    </location>
    <ligand>
        <name>ATP</name>
        <dbReference type="ChEBI" id="CHEBI:30616"/>
    </ligand>
</feature>
<keyword evidence="1" id="KW-0436">Ligase</keyword>
<dbReference type="GO" id="GO:0006400">
    <property type="term" value="P:tRNA modification"/>
    <property type="evidence" value="ECO:0007669"/>
    <property type="project" value="UniProtKB-UniRule"/>
</dbReference>
<dbReference type="GO" id="GO:0005737">
    <property type="term" value="C:cytoplasm"/>
    <property type="evidence" value="ECO:0007669"/>
    <property type="project" value="UniProtKB-SubCell"/>
</dbReference>
<comment type="similarity">
    <text evidence="1">Belongs to the TmcAL family.</text>
</comment>
<feature type="binding site" evidence="1">
    <location>
        <position position="165"/>
    </location>
    <ligand>
        <name>ATP</name>
        <dbReference type="ChEBI" id="CHEBI:30616"/>
    </ligand>
</feature>
<dbReference type="Gene3D" id="3.40.50.620">
    <property type="entry name" value="HUPs"/>
    <property type="match status" value="1"/>
</dbReference>